<gene>
    <name evidence="11" type="ORF">DCAR_004830</name>
</gene>
<dbReference type="InterPro" id="IPR055414">
    <property type="entry name" value="LRR_R13L4/SHOC2-like"/>
</dbReference>
<dbReference type="Pfam" id="PF23598">
    <property type="entry name" value="LRR_14"/>
    <property type="match status" value="1"/>
</dbReference>
<dbReference type="InterPro" id="IPR036388">
    <property type="entry name" value="WH-like_DNA-bd_sf"/>
</dbReference>
<evidence type="ECO:0008006" key="12">
    <source>
        <dbReference type="Google" id="ProtNLM"/>
    </source>
</evidence>
<dbReference type="AlphaFoldDB" id="A0A166CJC5"/>
<dbReference type="Pfam" id="PF18052">
    <property type="entry name" value="Rx_N"/>
    <property type="match status" value="1"/>
</dbReference>
<dbReference type="GO" id="GO:0005524">
    <property type="term" value="F:ATP binding"/>
    <property type="evidence" value="ECO:0007669"/>
    <property type="project" value="UniProtKB-KW"/>
</dbReference>
<dbReference type="Gene3D" id="1.20.5.4130">
    <property type="match status" value="1"/>
</dbReference>
<dbReference type="InterPro" id="IPR041118">
    <property type="entry name" value="Rx_N"/>
</dbReference>
<dbReference type="GO" id="GO:0043531">
    <property type="term" value="F:ADP binding"/>
    <property type="evidence" value="ECO:0007669"/>
    <property type="project" value="InterPro"/>
</dbReference>
<dbReference type="OMA" id="GINICFT"/>
<dbReference type="CDD" id="cd14798">
    <property type="entry name" value="RX-CC_like"/>
    <property type="match status" value="1"/>
</dbReference>
<accession>A0A166CJC5</accession>
<evidence type="ECO:0000259" key="7">
    <source>
        <dbReference type="Pfam" id="PF00931"/>
    </source>
</evidence>
<dbReference type="SUPFAM" id="SSF52058">
    <property type="entry name" value="L domain-like"/>
    <property type="match status" value="1"/>
</dbReference>
<dbReference type="Gene3D" id="3.80.10.10">
    <property type="entry name" value="Ribonuclease Inhibitor"/>
    <property type="match status" value="1"/>
</dbReference>
<evidence type="ECO:0000259" key="9">
    <source>
        <dbReference type="Pfam" id="PF23559"/>
    </source>
</evidence>
<dbReference type="InterPro" id="IPR032675">
    <property type="entry name" value="LRR_dom_sf"/>
</dbReference>
<keyword evidence="4" id="KW-0547">Nucleotide-binding</keyword>
<dbReference type="InterPro" id="IPR058922">
    <property type="entry name" value="WHD_DRP"/>
</dbReference>
<dbReference type="PRINTS" id="PR00364">
    <property type="entry name" value="DISEASERSIST"/>
</dbReference>
<dbReference type="InterPro" id="IPR042197">
    <property type="entry name" value="Apaf_helical"/>
</dbReference>
<feature type="domain" description="Disease resistance R13L4/SHOC-2-like LRR" evidence="10">
    <location>
        <begin position="584"/>
        <end position="881"/>
    </location>
</feature>
<sequence length="883" mass="102164">MAEAVVSFAVERLGELLISEAKHLLGVEKEIKYIQDELVPMKGLLKEADKKQNRDETVRKCVLKMRELAFKIEDVVETFALEVRAKQQISGFMATLLRIACILDEWVRRHNIATEINDIKDEIHHLFEILQKCGVIESLKGENSRSLVDLKSRRTYSHDVERDFVGMENEIEQLISHLKNKDNGCEVVSICGMGGLGKTTLAKKLYNHVEIKAHFEAFAWVCITQQFEKEKVFKGLLKQLLPATDVSKMDDAKVVKELYKVQQGKNCLIVIDDIWSVKSWVDISAAFPVQDTTGNSKILLTTRNEIVAKKSEGSIYKIQGLTEEQGWQLLSKKAGISRDPSAKGEMEEIGRNMVKRCRGLPLAISTLGGLLKGELLSEWERINRNISSYLSRGESVADEYGSVKWVLGMSYDSLLPHLRHCFLCFANYKEDEIIDTMGLYMHWIAQGLIRVEDKREGEMMLDVAERYLDELVYRSLVQIEPITIEEEGEFWLKYNKCRVHDLILDLCRSKAQEENFTNLITDLRDPPDPKLKPSITRRLCIHSDGDDVDLSMLANHDEHIMSLVRYLLFFNHYKDCWPLPKILGLETLKLLRVLTAGGYKFSKQDMTSISELIYLKYLCLCNCYVEEIPTSFGNLTNLETLDLRVNACVIIPNFLCKLEHLKRLYLPQCCLVAEKLRLEGLDDLELLYNYNSEYCDSKDLIQLRRLKVFDAELSNGRVVEENIIHFIKHREWRYSSITIMGGVLCLVYLLECRFIDFMRIQTRICKLPKEYDHTHFSRRLRFLNLAFCEMEEDPMIVLEKLPNLHSLEILLKAYLGEEMVCSATGFPELMSLYLGQMDCLKKLSLHRGTMPKIRKLHIYNCRKLEMIPEELTHLTTLEHTKIW</sequence>
<proteinExistence type="inferred from homology"/>
<comment type="similarity">
    <text evidence="1">Belongs to the disease resistance NB-LRR family.</text>
</comment>
<dbReference type="InterPro" id="IPR038005">
    <property type="entry name" value="RX-like_CC"/>
</dbReference>
<dbReference type="OrthoDB" id="646178at2759"/>
<dbReference type="InterPro" id="IPR002182">
    <property type="entry name" value="NB-ARC"/>
</dbReference>
<dbReference type="Pfam" id="PF00931">
    <property type="entry name" value="NB-ARC"/>
    <property type="match status" value="1"/>
</dbReference>
<evidence type="ECO:0000256" key="2">
    <source>
        <dbReference type="ARBA" id="ARBA00022614"/>
    </source>
</evidence>
<dbReference type="Gene3D" id="3.40.50.300">
    <property type="entry name" value="P-loop containing nucleotide triphosphate hydrolases"/>
    <property type="match status" value="1"/>
</dbReference>
<dbReference type="PANTHER" id="PTHR23155:SF1185">
    <property type="entry name" value="DISEASE RESISTANCE RPP8-LIKE PROTEIN 3-RELATED"/>
    <property type="match status" value="1"/>
</dbReference>
<dbReference type="FunFam" id="3.40.50.300:FF:001091">
    <property type="entry name" value="Probable disease resistance protein At1g61300"/>
    <property type="match status" value="1"/>
</dbReference>
<evidence type="ECO:0000259" key="8">
    <source>
        <dbReference type="Pfam" id="PF18052"/>
    </source>
</evidence>
<keyword evidence="2" id="KW-0433">Leucine-rich repeat</keyword>
<evidence type="ECO:0000256" key="4">
    <source>
        <dbReference type="ARBA" id="ARBA00022741"/>
    </source>
</evidence>
<protein>
    <recommendedName>
        <fullName evidence="12">NB-ARC domain-containing protein</fullName>
    </recommendedName>
</protein>
<evidence type="ECO:0000313" key="11">
    <source>
        <dbReference type="EMBL" id="KZN03968.1"/>
    </source>
</evidence>
<evidence type="ECO:0000256" key="1">
    <source>
        <dbReference type="ARBA" id="ARBA00008894"/>
    </source>
</evidence>
<dbReference type="Gene3D" id="1.10.10.10">
    <property type="entry name" value="Winged helix-like DNA-binding domain superfamily/Winged helix DNA-binding domain"/>
    <property type="match status" value="1"/>
</dbReference>
<dbReference type="GO" id="GO:0098542">
    <property type="term" value="P:defense response to other organism"/>
    <property type="evidence" value="ECO:0007669"/>
    <property type="project" value="TreeGrafter"/>
</dbReference>
<organism evidence="11">
    <name type="scientific">Daucus carota subsp. sativus</name>
    <name type="common">Carrot</name>
    <dbReference type="NCBI Taxonomy" id="79200"/>
    <lineage>
        <taxon>Eukaryota</taxon>
        <taxon>Viridiplantae</taxon>
        <taxon>Streptophyta</taxon>
        <taxon>Embryophyta</taxon>
        <taxon>Tracheophyta</taxon>
        <taxon>Spermatophyta</taxon>
        <taxon>Magnoliopsida</taxon>
        <taxon>eudicotyledons</taxon>
        <taxon>Gunneridae</taxon>
        <taxon>Pentapetalae</taxon>
        <taxon>asterids</taxon>
        <taxon>campanulids</taxon>
        <taxon>Apiales</taxon>
        <taxon>Apiaceae</taxon>
        <taxon>Apioideae</taxon>
        <taxon>Scandiceae</taxon>
        <taxon>Daucinae</taxon>
        <taxon>Daucus</taxon>
        <taxon>Daucus sect. Daucus</taxon>
    </lineage>
</organism>
<keyword evidence="5" id="KW-0611">Plant defense</keyword>
<dbReference type="Gramene" id="KZN03968">
    <property type="protein sequence ID" value="KZN03968"/>
    <property type="gene ID" value="DCAR_004830"/>
</dbReference>
<dbReference type="EMBL" id="LNRQ01000002">
    <property type="protein sequence ID" value="KZN03968.1"/>
    <property type="molecule type" value="Genomic_DNA"/>
</dbReference>
<reference evidence="11" key="1">
    <citation type="journal article" date="2016" name="Nat. Genet.">
        <title>A high-quality carrot genome assembly provides new insights into carotenoid accumulation and asterid genome evolution.</title>
        <authorList>
            <person name="Iorizzo M."/>
            <person name="Ellison S."/>
            <person name="Senalik D."/>
            <person name="Zeng P."/>
            <person name="Satapoomin P."/>
            <person name="Huang J."/>
            <person name="Bowman M."/>
            <person name="Iovene M."/>
            <person name="Sanseverino W."/>
            <person name="Cavagnaro P."/>
            <person name="Yildiz M."/>
            <person name="Macko-Podgorni A."/>
            <person name="Moranska E."/>
            <person name="Grzebelus E."/>
            <person name="Grzebelus D."/>
            <person name="Ashrafi H."/>
            <person name="Zheng Z."/>
            <person name="Cheng S."/>
            <person name="Spooner D."/>
            <person name="Van Deynze A."/>
            <person name="Simon P."/>
        </authorList>
    </citation>
    <scope>NUCLEOTIDE SEQUENCE [LARGE SCALE GENOMIC DNA]</scope>
    <source>
        <tissue evidence="11">Leaf</tissue>
    </source>
</reference>
<dbReference type="Pfam" id="PF23559">
    <property type="entry name" value="WHD_DRP"/>
    <property type="match status" value="1"/>
</dbReference>
<dbReference type="FunFam" id="1.10.10.10:FF:000322">
    <property type="entry name" value="Probable disease resistance protein At1g63360"/>
    <property type="match status" value="1"/>
</dbReference>
<dbReference type="InterPro" id="IPR027417">
    <property type="entry name" value="P-loop_NTPase"/>
</dbReference>
<comment type="caution">
    <text evidence="11">The sequence shown here is derived from an EMBL/GenBank/DDBJ whole genome shotgun (WGS) entry which is preliminary data.</text>
</comment>
<evidence type="ECO:0000256" key="5">
    <source>
        <dbReference type="ARBA" id="ARBA00022821"/>
    </source>
</evidence>
<feature type="domain" description="Disease resistance protein winged helix" evidence="9">
    <location>
        <begin position="428"/>
        <end position="507"/>
    </location>
</feature>
<name>A0A166CJC5_DAUCS</name>
<dbReference type="KEGG" id="dcr:108207037"/>
<keyword evidence="3" id="KW-0677">Repeat</keyword>
<dbReference type="GO" id="GO:0051607">
    <property type="term" value="P:defense response to virus"/>
    <property type="evidence" value="ECO:0007669"/>
    <property type="project" value="UniProtKB-ARBA"/>
</dbReference>
<dbReference type="PANTHER" id="PTHR23155">
    <property type="entry name" value="DISEASE RESISTANCE PROTEIN RP"/>
    <property type="match status" value="1"/>
</dbReference>
<feature type="domain" description="NB-ARC" evidence="7">
    <location>
        <begin position="168"/>
        <end position="335"/>
    </location>
</feature>
<evidence type="ECO:0000259" key="10">
    <source>
        <dbReference type="Pfam" id="PF23598"/>
    </source>
</evidence>
<evidence type="ECO:0000256" key="6">
    <source>
        <dbReference type="ARBA" id="ARBA00022840"/>
    </source>
</evidence>
<dbReference type="InterPro" id="IPR044974">
    <property type="entry name" value="Disease_R_plants"/>
</dbReference>
<feature type="domain" description="Disease resistance N-terminal" evidence="8">
    <location>
        <begin position="5"/>
        <end position="91"/>
    </location>
</feature>
<keyword evidence="6" id="KW-0067">ATP-binding</keyword>
<evidence type="ECO:0000256" key="3">
    <source>
        <dbReference type="ARBA" id="ARBA00022737"/>
    </source>
</evidence>
<dbReference type="Gene3D" id="1.10.8.430">
    <property type="entry name" value="Helical domain of apoptotic protease-activating factors"/>
    <property type="match status" value="1"/>
</dbReference>
<dbReference type="SUPFAM" id="SSF52540">
    <property type="entry name" value="P-loop containing nucleoside triphosphate hydrolases"/>
    <property type="match status" value="1"/>
</dbReference>